<dbReference type="InterPro" id="IPR036388">
    <property type="entry name" value="WH-like_DNA-bd_sf"/>
</dbReference>
<name>A0A1I4QPD1_9HYPH</name>
<keyword evidence="3" id="KW-0238">DNA-binding</keyword>
<evidence type="ECO:0000259" key="5">
    <source>
        <dbReference type="PROSITE" id="PS50931"/>
    </source>
</evidence>
<gene>
    <name evidence="6" type="ORF">CXZ10_04000</name>
</gene>
<comment type="similarity">
    <text evidence="1">Belongs to the LysR transcriptional regulatory family.</text>
</comment>
<dbReference type="EMBL" id="PJNW01000002">
    <property type="protein sequence ID" value="PKR90537.1"/>
    <property type="molecule type" value="Genomic_DNA"/>
</dbReference>
<dbReference type="InterPro" id="IPR005119">
    <property type="entry name" value="LysR_subst-bd"/>
</dbReference>
<dbReference type="PRINTS" id="PR00039">
    <property type="entry name" value="HTHLYSR"/>
</dbReference>
<evidence type="ECO:0000256" key="4">
    <source>
        <dbReference type="ARBA" id="ARBA00023163"/>
    </source>
</evidence>
<keyword evidence="4" id="KW-0804">Transcription</keyword>
<dbReference type="Proteomes" id="UP000233491">
    <property type="component" value="Unassembled WGS sequence"/>
</dbReference>
<dbReference type="PANTHER" id="PTHR30537:SF5">
    <property type="entry name" value="HTH-TYPE TRANSCRIPTIONAL ACTIVATOR TTDR-RELATED"/>
    <property type="match status" value="1"/>
</dbReference>
<evidence type="ECO:0000313" key="7">
    <source>
        <dbReference type="Proteomes" id="UP000233491"/>
    </source>
</evidence>
<comment type="caution">
    <text evidence="6">The sequence shown here is derived from an EMBL/GenBank/DDBJ whole genome shotgun (WGS) entry which is preliminary data.</text>
</comment>
<reference evidence="6 7" key="1">
    <citation type="submission" date="2017-12" db="EMBL/GenBank/DDBJ databases">
        <title>Anaerobic carbon monoxide metabolism by Pleomorphomonas carboxyditropha sp. nov., a new mesophilic hydrogenogenic carboxidotroph.</title>
        <authorList>
            <person name="Esquivel-Elizondo S."/>
            <person name="Krajmalnik-Brown R."/>
        </authorList>
    </citation>
    <scope>NUCLEOTIDE SEQUENCE [LARGE SCALE GENOMIC DNA]</scope>
    <source>
        <strain evidence="6 7">R5-392</strain>
    </source>
</reference>
<dbReference type="InterPro" id="IPR036390">
    <property type="entry name" value="WH_DNA-bd_sf"/>
</dbReference>
<dbReference type="OrthoDB" id="9813056at2"/>
<protein>
    <submittedName>
        <fullName evidence="6">LysR family transcriptional regulator</fullName>
    </submittedName>
</protein>
<dbReference type="Pfam" id="PF03466">
    <property type="entry name" value="LysR_substrate"/>
    <property type="match status" value="1"/>
</dbReference>
<proteinExistence type="inferred from homology"/>
<dbReference type="Pfam" id="PF00126">
    <property type="entry name" value="HTH_1"/>
    <property type="match status" value="1"/>
</dbReference>
<dbReference type="SUPFAM" id="SSF46785">
    <property type="entry name" value="Winged helix' DNA-binding domain"/>
    <property type="match status" value="1"/>
</dbReference>
<evidence type="ECO:0000313" key="6">
    <source>
        <dbReference type="EMBL" id="PKR90537.1"/>
    </source>
</evidence>
<organism evidence="6 7">
    <name type="scientific">Pleomorphomonas diazotrophica</name>
    <dbReference type="NCBI Taxonomy" id="1166257"/>
    <lineage>
        <taxon>Bacteria</taxon>
        <taxon>Pseudomonadati</taxon>
        <taxon>Pseudomonadota</taxon>
        <taxon>Alphaproteobacteria</taxon>
        <taxon>Hyphomicrobiales</taxon>
        <taxon>Pleomorphomonadaceae</taxon>
        <taxon>Pleomorphomonas</taxon>
    </lineage>
</organism>
<accession>A0A1I4QPD1</accession>
<dbReference type="RefSeq" id="WP_101287637.1">
    <property type="nucleotide sequence ID" value="NZ_FOUQ01000001.1"/>
</dbReference>
<dbReference type="GO" id="GO:0003677">
    <property type="term" value="F:DNA binding"/>
    <property type="evidence" value="ECO:0007669"/>
    <property type="project" value="UniProtKB-KW"/>
</dbReference>
<dbReference type="GO" id="GO:0003700">
    <property type="term" value="F:DNA-binding transcription factor activity"/>
    <property type="evidence" value="ECO:0007669"/>
    <property type="project" value="InterPro"/>
</dbReference>
<dbReference type="FunFam" id="1.10.10.10:FF:000001">
    <property type="entry name" value="LysR family transcriptional regulator"/>
    <property type="match status" value="1"/>
</dbReference>
<dbReference type="Gene3D" id="3.40.190.290">
    <property type="match status" value="1"/>
</dbReference>
<keyword evidence="2" id="KW-0805">Transcription regulation</keyword>
<dbReference type="Gene3D" id="1.10.10.10">
    <property type="entry name" value="Winged helix-like DNA-binding domain superfamily/Winged helix DNA-binding domain"/>
    <property type="match status" value="1"/>
</dbReference>
<dbReference type="InterPro" id="IPR058163">
    <property type="entry name" value="LysR-type_TF_proteobact-type"/>
</dbReference>
<evidence type="ECO:0000256" key="3">
    <source>
        <dbReference type="ARBA" id="ARBA00023125"/>
    </source>
</evidence>
<dbReference type="InterPro" id="IPR000847">
    <property type="entry name" value="LysR_HTH_N"/>
</dbReference>
<sequence length="318" mass="34747">MRDSLDDIAVFVEAAEAGGFAAGAARLNLTRSAVGKAVARLEARLGVRLFHRTTRLQSLTEDGEAFFHHCRRALAEIRAGHALIETGRQAVSGRLRVSVPLSFGRRCVAPILLALARRHQGLSLEIDFSDRPVDLVEEGFDLSVRTGRIGDSGSLMARLLMRQRMMLVAAPDYLERRGTPASLEDLALHDCIVYRRQGRNERWRFPDESGGLRELVVDGRIGADDIETINEAALSGFGIAYLPCWLVQEEVTGGRLVGLLTSSTEGRRADIHAVWPKAPYLPTRVRAAIDALAAELPGRAVPQAQDVRTGANLSTILL</sequence>
<dbReference type="PANTHER" id="PTHR30537">
    <property type="entry name" value="HTH-TYPE TRANSCRIPTIONAL REGULATOR"/>
    <property type="match status" value="1"/>
</dbReference>
<keyword evidence="7" id="KW-1185">Reference proteome</keyword>
<dbReference type="AlphaFoldDB" id="A0A1I4QPD1"/>
<feature type="domain" description="HTH lysR-type" evidence="5">
    <location>
        <begin position="3"/>
        <end position="60"/>
    </location>
</feature>
<evidence type="ECO:0000256" key="2">
    <source>
        <dbReference type="ARBA" id="ARBA00023015"/>
    </source>
</evidence>
<dbReference type="CDD" id="cd08475">
    <property type="entry name" value="PBP2_CrgA_like_6"/>
    <property type="match status" value="1"/>
</dbReference>
<evidence type="ECO:0000256" key="1">
    <source>
        <dbReference type="ARBA" id="ARBA00009437"/>
    </source>
</evidence>
<dbReference type="SUPFAM" id="SSF53850">
    <property type="entry name" value="Periplasmic binding protein-like II"/>
    <property type="match status" value="1"/>
</dbReference>
<dbReference type="PROSITE" id="PS50931">
    <property type="entry name" value="HTH_LYSR"/>
    <property type="match status" value="1"/>
</dbReference>